<dbReference type="RefSeq" id="WP_054342077.1">
    <property type="nucleotide sequence ID" value="NZ_FTOE01000009.1"/>
</dbReference>
<keyword evidence="4" id="KW-1185">Reference proteome</keyword>
<sequence>MSQQEKPNTERRGFLKTLGLAGTALGAAAVVGTVEAQASTPETDEKKQSAGYQETEHVRSFYNTLRN</sequence>
<protein>
    <submittedName>
        <fullName evidence="3">Formate dehydrogenase region TAT target</fullName>
    </submittedName>
</protein>
<dbReference type="EMBL" id="FTOE01000009">
    <property type="protein sequence ID" value="SIS96114.1"/>
    <property type="molecule type" value="Genomic_DNA"/>
</dbReference>
<dbReference type="Proteomes" id="UP000185999">
    <property type="component" value="Unassembled WGS sequence"/>
</dbReference>
<evidence type="ECO:0000256" key="2">
    <source>
        <dbReference type="SAM" id="MobiDB-lite"/>
    </source>
</evidence>
<accession>A0A1N7NCN4</accession>
<dbReference type="AlphaFoldDB" id="A0A1N7NCN4"/>
<evidence type="ECO:0000256" key="1">
    <source>
        <dbReference type="ARBA" id="ARBA00022729"/>
    </source>
</evidence>
<dbReference type="OrthoDB" id="6121375at2"/>
<gene>
    <name evidence="3" type="ORF">SAMN05421760_10912</name>
</gene>
<dbReference type="STRING" id="619304.SAMN05421760_10912"/>
<feature type="compositionally biased region" description="Basic and acidic residues" evidence="2">
    <location>
        <begin position="43"/>
        <end position="59"/>
    </location>
</feature>
<keyword evidence="1" id="KW-0732">Signal</keyword>
<dbReference type="InterPro" id="IPR014177">
    <property type="entry name" value="Formate_DH_TAT-contain"/>
</dbReference>
<dbReference type="NCBIfam" id="TIGR01409">
    <property type="entry name" value="TAT_signal_seq"/>
    <property type="match status" value="1"/>
</dbReference>
<reference evidence="4" key="1">
    <citation type="submission" date="2017-01" db="EMBL/GenBank/DDBJ databases">
        <authorList>
            <person name="Varghese N."/>
            <person name="Submissions S."/>
        </authorList>
    </citation>
    <scope>NUCLEOTIDE SEQUENCE [LARGE SCALE GENOMIC DNA]</scope>
    <source>
        <strain evidence="4">DSM 22306</strain>
    </source>
</reference>
<name>A0A1N7NCN4_9GAMM</name>
<evidence type="ECO:0000313" key="4">
    <source>
        <dbReference type="Proteomes" id="UP000185999"/>
    </source>
</evidence>
<dbReference type="NCBIfam" id="TIGR02811">
    <property type="entry name" value="formate_TAT"/>
    <property type="match status" value="1"/>
</dbReference>
<organism evidence="3 4">
    <name type="scientific">Neptunomonas antarctica</name>
    <dbReference type="NCBI Taxonomy" id="619304"/>
    <lineage>
        <taxon>Bacteria</taxon>
        <taxon>Pseudomonadati</taxon>
        <taxon>Pseudomonadota</taxon>
        <taxon>Gammaproteobacteria</taxon>
        <taxon>Oceanospirillales</taxon>
        <taxon>Oceanospirillaceae</taxon>
        <taxon>Neptunomonas</taxon>
    </lineage>
</organism>
<dbReference type="PIRSF" id="PIRSF036704">
    <property type="entry name" value="UCP036704"/>
    <property type="match status" value="1"/>
</dbReference>
<dbReference type="InterPro" id="IPR019546">
    <property type="entry name" value="TAT_signal_bac_arc"/>
</dbReference>
<dbReference type="InterPro" id="IPR006311">
    <property type="entry name" value="TAT_signal"/>
</dbReference>
<feature type="region of interest" description="Disordered" evidence="2">
    <location>
        <begin position="36"/>
        <end position="67"/>
    </location>
</feature>
<proteinExistence type="predicted"/>
<dbReference type="PROSITE" id="PS51318">
    <property type="entry name" value="TAT"/>
    <property type="match status" value="1"/>
</dbReference>
<evidence type="ECO:0000313" key="3">
    <source>
        <dbReference type="EMBL" id="SIS96114.1"/>
    </source>
</evidence>